<dbReference type="InterPro" id="IPR006966">
    <property type="entry name" value="Peroxin-3"/>
</dbReference>
<feature type="region of interest" description="Disordered" evidence="1">
    <location>
        <begin position="190"/>
        <end position="247"/>
    </location>
</feature>
<feature type="region of interest" description="Disordered" evidence="1">
    <location>
        <begin position="124"/>
        <end position="154"/>
    </location>
</feature>
<dbReference type="GO" id="GO:0045046">
    <property type="term" value="P:protein import into peroxisome membrane"/>
    <property type="evidence" value="ECO:0007669"/>
    <property type="project" value="TreeGrafter"/>
</dbReference>
<gene>
    <name evidence="3" type="ORF">L203_100770</name>
</gene>
<dbReference type="PANTHER" id="PTHR28080:SF1">
    <property type="entry name" value="PEROXISOMAL BIOGENESIS FACTOR 3"/>
    <property type="match status" value="1"/>
</dbReference>
<accession>A0A1E3IZE7</accession>
<feature type="transmembrane region" description="Helical" evidence="2">
    <location>
        <begin position="16"/>
        <end position="37"/>
    </location>
</feature>
<protein>
    <submittedName>
        <fullName evidence="3">Uncharacterized protein</fullName>
    </submittedName>
</protein>
<dbReference type="Proteomes" id="UP000094043">
    <property type="component" value="Chromosome 1"/>
</dbReference>
<dbReference type="GeneID" id="91084984"/>
<reference evidence="3" key="2">
    <citation type="journal article" date="2022" name="Elife">
        <title>Obligate sexual reproduction of a homothallic fungus closely related to the Cryptococcus pathogenic species complex.</title>
        <authorList>
            <person name="Passer A.R."/>
            <person name="Clancey S.A."/>
            <person name="Shea T."/>
            <person name="David-Palma M."/>
            <person name="Averette A.F."/>
            <person name="Boekhout T."/>
            <person name="Porcel B.M."/>
            <person name="Nowrousian M."/>
            <person name="Cuomo C.A."/>
            <person name="Sun S."/>
            <person name="Heitman J."/>
            <person name="Coelho M.A."/>
        </authorList>
    </citation>
    <scope>NUCLEOTIDE SEQUENCE</scope>
    <source>
        <strain evidence="3">CBS 7841</strain>
    </source>
</reference>
<dbReference type="PANTHER" id="PTHR28080">
    <property type="entry name" value="PEROXISOMAL BIOGENESIS FACTOR 3"/>
    <property type="match status" value="1"/>
</dbReference>
<feature type="compositionally biased region" description="Polar residues" evidence="1">
    <location>
        <begin position="199"/>
        <end position="224"/>
    </location>
</feature>
<keyword evidence="2" id="KW-0812">Transmembrane</keyword>
<reference evidence="3" key="1">
    <citation type="submission" date="2016-06" db="EMBL/GenBank/DDBJ databases">
        <authorList>
            <person name="Cuomo C."/>
            <person name="Litvintseva A."/>
            <person name="Heitman J."/>
            <person name="Chen Y."/>
            <person name="Sun S."/>
            <person name="Springer D."/>
            <person name="Dromer F."/>
            <person name="Young S."/>
            <person name="Zeng Q."/>
            <person name="Chapman S."/>
            <person name="Gujja S."/>
            <person name="Saif S."/>
            <person name="Birren B."/>
        </authorList>
    </citation>
    <scope>NUCLEOTIDE SEQUENCE</scope>
    <source>
        <strain evidence="3">CBS 7841</strain>
    </source>
</reference>
<evidence type="ECO:0000256" key="2">
    <source>
        <dbReference type="SAM" id="Phobius"/>
    </source>
</evidence>
<dbReference type="GO" id="GO:0005778">
    <property type="term" value="C:peroxisomal membrane"/>
    <property type="evidence" value="ECO:0007669"/>
    <property type="project" value="InterPro"/>
</dbReference>
<keyword evidence="4" id="KW-1185">Reference proteome</keyword>
<dbReference type="OrthoDB" id="45930at2759"/>
<dbReference type="GO" id="GO:0030674">
    <property type="term" value="F:protein-macromolecule adaptor activity"/>
    <property type="evidence" value="ECO:0007669"/>
    <property type="project" value="TreeGrafter"/>
</dbReference>
<proteinExistence type="predicted"/>
<evidence type="ECO:0000313" key="4">
    <source>
        <dbReference type="Proteomes" id="UP000094043"/>
    </source>
</evidence>
<reference evidence="3" key="3">
    <citation type="submission" date="2024-01" db="EMBL/GenBank/DDBJ databases">
        <authorList>
            <person name="Coelho M.A."/>
            <person name="David-Palma M."/>
            <person name="Shea T."/>
            <person name="Sun S."/>
            <person name="Cuomo C.A."/>
            <person name="Heitman J."/>
        </authorList>
    </citation>
    <scope>NUCLEOTIDE SEQUENCE</scope>
    <source>
        <strain evidence="3">CBS 7841</strain>
    </source>
</reference>
<sequence length="616" mass="68703">MSTTSQSPWQRRMRRLFLFIGTASTFYLLSTYVAERLRESRLKAIREKKQRELLKNHFTSLISQISFTVYALLPTLYPQVFEAYPVESTSQTIQEFSTLAPLMNESVSSVDSSNSNNSLHLQAQRKEKMLDQSIASSTETDENDSGSTKNHDGTNLEAQHALGIGESWASEFHKGNGEDPETESGIISASSETEDGLSSIVSQSISLPPTDSSSNFASPRSDLSQPDRPNPSSPSIGQVYSSPPAMNKSKRELWKDLKVQSIARTLTTVYILPMLYLLTSSQLAVIARNAYLNDLRKSYNEGMNTNPQGFKNEDDDEDGFCTPRHNASEATLTGLSMGTATAKKKKNSWLSSFSVDSMGLSEFVESGTSILPNPVNYLPKQITTYLPSFLASHKTNQAQRMGEVNILQIGAQRRAEEEAAEILFLSYSWWILNEGWKVLAARVDEVVDKFFGSMALKKELTLYDWELLLKEVRAEIEVEIPSGIESKHTFFSTVMLPLSPVTNLRTPFPRQPLDHSSHLASMFNETLTHLSSPDANYLLEKGVSSLMQNLLTSLKERCFTSVGLQPTRRLVDCLPAISHWGKAVWKNVPDTGVEDMLAIPEFEGFSALIFGDWAPR</sequence>
<dbReference type="Pfam" id="PF04882">
    <property type="entry name" value="Peroxin-3"/>
    <property type="match status" value="1"/>
</dbReference>
<dbReference type="RefSeq" id="XP_066066321.1">
    <property type="nucleotide sequence ID" value="XM_066210224.1"/>
</dbReference>
<dbReference type="VEuPathDB" id="FungiDB:L203_00557"/>
<dbReference type="AlphaFoldDB" id="A0A1E3IZE7"/>
<dbReference type="KEGG" id="cdep:91084984"/>
<name>A0A1E3IZE7_9TREE</name>
<evidence type="ECO:0000313" key="3">
    <source>
        <dbReference type="EMBL" id="WVN85621.1"/>
    </source>
</evidence>
<organism evidence="3 4">
    <name type="scientific">Cryptococcus depauperatus CBS 7841</name>
    <dbReference type="NCBI Taxonomy" id="1295531"/>
    <lineage>
        <taxon>Eukaryota</taxon>
        <taxon>Fungi</taxon>
        <taxon>Dikarya</taxon>
        <taxon>Basidiomycota</taxon>
        <taxon>Agaricomycotina</taxon>
        <taxon>Tremellomycetes</taxon>
        <taxon>Tremellales</taxon>
        <taxon>Cryptococcaceae</taxon>
        <taxon>Cryptococcus</taxon>
    </lineage>
</organism>
<keyword evidence="2" id="KW-0472">Membrane</keyword>
<evidence type="ECO:0000256" key="1">
    <source>
        <dbReference type="SAM" id="MobiDB-lite"/>
    </source>
</evidence>
<dbReference type="EMBL" id="CP143784">
    <property type="protein sequence ID" value="WVN85621.1"/>
    <property type="molecule type" value="Genomic_DNA"/>
</dbReference>
<keyword evidence="2" id="KW-1133">Transmembrane helix</keyword>